<name>A0A2N1PQE6_9BACT</name>
<dbReference type="Proteomes" id="UP000233256">
    <property type="component" value="Unassembled WGS sequence"/>
</dbReference>
<evidence type="ECO:0000313" key="1">
    <source>
        <dbReference type="EMBL" id="PKK90557.1"/>
    </source>
</evidence>
<organism evidence="1 2">
    <name type="scientific">Candidatus Wallbacteria bacterium HGW-Wallbacteria-1</name>
    <dbReference type="NCBI Taxonomy" id="2013854"/>
    <lineage>
        <taxon>Bacteria</taxon>
        <taxon>Candidatus Walliibacteriota</taxon>
    </lineage>
</organism>
<evidence type="ECO:0000313" key="2">
    <source>
        <dbReference type="Proteomes" id="UP000233256"/>
    </source>
</evidence>
<dbReference type="AlphaFoldDB" id="A0A2N1PQE6"/>
<accession>A0A2N1PQE6</accession>
<protein>
    <submittedName>
        <fullName evidence="1">Uncharacterized protein</fullName>
    </submittedName>
</protein>
<sequence length="270" mass="30905">MKGRVIRVFTETEKTSGNRVTSNREGSIAETIRLSGWLSRIFIAPMAVAALGLTLGLGSPSEAGSVLSLPLPEDIPVYTDDSQYNRYMTLEIKMPENFKDPQPLKKKEPKVKNFDYFDFNPQKRLEDDPEIHRALKSLIKKGLAKSDLNTSGVRDLYRRGRLNSRLTVGALVRLILGNFLKLEDEDILRKTQLDRENLEDILFLAGKFKHELFLFNNLDTDAVKARVEEVRKLLKFNQGVVRVIKVENDMKGGTILHFVVRENQFQENRE</sequence>
<gene>
    <name evidence="1" type="ORF">CVV64_09350</name>
</gene>
<reference evidence="1 2" key="1">
    <citation type="journal article" date="2017" name="ISME J.">
        <title>Potential for microbial H2 and metal transformations associated with novel bacteria and archaea in deep terrestrial subsurface sediments.</title>
        <authorList>
            <person name="Hernsdorf A.W."/>
            <person name="Amano Y."/>
            <person name="Miyakawa K."/>
            <person name="Ise K."/>
            <person name="Suzuki Y."/>
            <person name="Anantharaman K."/>
            <person name="Probst A."/>
            <person name="Burstein D."/>
            <person name="Thomas B.C."/>
            <person name="Banfield J.F."/>
        </authorList>
    </citation>
    <scope>NUCLEOTIDE SEQUENCE [LARGE SCALE GENOMIC DNA]</scope>
    <source>
        <strain evidence="1">HGW-Wallbacteria-1</strain>
    </source>
</reference>
<comment type="caution">
    <text evidence="1">The sequence shown here is derived from an EMBL/GenBank/DDBJ whole genome shotgun (WGS) entry which is preliminary data.</text>
</comment>
<dbReference type="EMBL" id="PGXC01000005">
    <property type="protein sequence ID" value="PKK90557.1"/>
    <property type="molecule type" value="Genomic_DNA"/>
</dbReference>
<proteinExistence type="predicted"/>